<accession>A0A8I5NCI7</accession>
<evidence type="ECO:0000313" key="2">
    <source>
        <dbReference type="Proteomes" id="UP000028761"/>
    </source>
</evidence>
<dbReference type="Ensembl" id="ENSPANT00000067127.1">
    <property type="protein sequence ID" value="ENSPANP00000056008.1"/>
    <property type="gene ID" value="ENSPANG00000038941.1"/>
</dbReference>
<proteinExistence type="predicted"/>
<name>A0A8I5NCI7_PAPAN</name>
<reference evidence="1" key="3">
    <citation type="submission" date="2025-09" db="UniProtKB">
        <authorList>
            <consortium name="Ensembl"/>
        </authorList>
    </citation>
    <scope>IDENTIFICATION</scope>
</reference>
<protein>
    <submittedName>
        <fullName evidence="1">Uncharacterized protein</fullName>
    </submittedName>
</protein>
<reference evidence="1 2" key="1">
    <citation type="submission" date="2012-03" db="EMBL/GenBank/DDBJ databases">
        <title>Whole Genome Assembly of Papio anubis.</title>
        <authorList>
            <person name="Liu Y.L."/>
            <person name="Abraham K.A."/>
            <person name="Akbar H.A."/>
            <person name="Ali S.A."/>
            <person name="Anosike U.A."/>
            <person name="Aqrawi P.A."/>
            <person name="Arias F.A."/>
            <person name="Attaway T.A."/>
            <person name="Awwad R.A."/>
            <person name="Babu C.B."/>
            <person name="Bandaranaike D.B."/>
            <person name="Battles P.B."/>
            <person name="Bell A.B."/>
            <person name="Beltran B.B."/>
            <person name="Berhane-Mersha D.B."/>
            <person name="Bess C.B."/>
            <person name="Bickham C.B."/>
            <person name="Bolden T.B."/>
            <person name="Carter K.C."/>
            <person name="Chau D.C."/>
            <person name="Chavez A.C."/>
            <person name="Clerc-Blankenburg K.C."/>
            <person name="Coyle M.C."/>
            <person name="Dao M.D."/>
            <person name="Davila M.L.D."/>
            <person name="Davy-Carroll L.D."/>
            <person name="Denson S.D."/>
            <person name="Dinh H.D."/>
            <person name="Fernandez S.F."/>
            <person name="Fernando P.F."/>
            <person name="Forbes L.F."/>
            <person name="Francis C.F."/>
            <person name="Francisco L.F."/>
            <person name="Fu Q.F."/>
            <person name="Garcia-Iii R.G."/>
            <person name="Garrett T.G."/>
            <person name="Gross S.G."/>
            <person name="Gubbala S.G."/>
            <person name="Hirani K.H."/>
            <person name="Hogues M.H."/>
            <person name="Hollins B.H."/>
            <person name="Jackson L.J."/>
            <person name="Javaid M.J."/>
            <person name="Jhangiani S.J."/>
            <person name="Johnson A.J."/>
            <person name="Johnson B.J."/>
            <person name="Jones J.J."/>
            <person name="Joshi V.J."/>
            <person name="Kalu J.K."/>
            <person name="Khan N.K."/>
            <person name="Korchina V.K."/>
            <person name="Kovar C.K."/>
            <person name="Lago L.L."/>
            <person name="Lara F.L."/>
            <person name="Le T.-K.L."/>
            <person name="Lee S.L."/>
            <person name="Legall-Iii F.L."/>
            <person name="Lemon S.L."/>
            <person name="Liu J.L."/>
            <person name="Liu Y.-S.L."/>
            <person name="Liyanage D.L."/>
            <person name="Lopez J.L."/>
            <person name="Lorensuhewa L.L."/>
            <person name="Mata R.M."/>
            <person name="Mathew T.M."/>
            <person name="Mercado C.M."/>
            <person name="Mercado I.M."/>
            <person name="Morales K.M."/>
            <person name="Morgan M.M."/>
            <person name="Munidasa M.M."/>
            <person name="Ngo D.N."/>
            <person name="Nguyen L.N."/>
            <person name="Nguyen T.N."/>
            <person name="Nguyen N.N."/>
            <person name="Obregon M.O."/>
            <person name="Okwuonu G.O."/>
            <person name="Ongeri F.O."/>
            <person name="Onwere C.O."/>
            <person name="Osifeso I.O."/>
            <person name="Parra A.P."/>
            <person name="Patil S.P."/>
            <person name="Perez A.P."/>
            <person name="Perez Y.P."/>
            <person name="Pham C.P."/>
            <person name="Pu L.-L.P."/>
            <person name="Puazo M.P."/>
            <person name="Quiroz J.Q."/>
            <person name="Rouhana J.R."/>
            <person name="Ruiz M.R."/>
            <person name="Ruiz S.-J.R."/>
            <person name="Saada N.S."/>
            <person name="Santibanez J.S."/>
            <person name="Scheel M.S."/>
            <person name="Schneider B.S."/>
            <person name="Simmons D.S."/>
            <person name="Sisson I.S."/>
            <person name="Tang L.-Y.T."/>
            <person name="Thornton R.T."/>
            <person name="Tisius J.T."/>
            <person name="Toledanes G.T."/>
            <person name="Trejos Z.T."/>
            <person name="Usmani K.U."/>
            <person name="Varghese R.V."/>
            <person name="Vattathil S.V."/>
            <person name="Vee V.V."/>
            <person name="Walker D.W."/>
            <person name="Weissenberger G.W."/>
            <person name="White C.W."/>
            <person name="Williams A.W."/>
            <person name="Woodworth J.W."/>
            <person name="Wright R.W."/>
            <person name="Zhu Y.Z."/>
            <person name="Han Y.H."/>
            <person name="Newsham I.N."/>
            <person name="Nazareth L.N."/>
            <person name="Worley K.W."/>
            <person name="Muzny D.M."/>
            <person name="Rogers J.R."/>
            <person name="Gibbs R.G."/>
        </authorList>
    </citation>
    <scope>NUCLEOTIDE SEQUENCE [LARGE SCALE GENOMIC DNA]</scope>
</reference>
<dbReference type="AlphaFoldDB" id="A0A8I5NCI7"/>
<reference evidence="1" key="2">
    <citation type="submission" date="2025-08" db="UniProtKB">
        <authorList>
            <consortium name="Ensembl"/>
        </authorList>
    </citation>
    <scope>IDENTIFICATION</scope>
</reference>
<evidence type="ECO:0000313" key="1">
    <source>
        <dbReference type="Ensembl" id="ENSPANP00000056008.1"/>
    </source>
</evidence>
<dbReference type="PRINTS" id="PR02045">
    <property type="entry name" value="F138DOMAIN"/>
</dbReference>
<sequence>VAGITGAHHHAQLIFCIFGRDGVHHVGQAGLKLLTSGDLPASASQSAGITGVSHSARPSLWFFYSQQMAWFDREGHTPFFRAFPEMWIPYFHLCSIGQSTIHCHT</sequence>
<dbReference type="PANTHER" id="PTHR12138">
    <property type="entry name" value="PRIMATE-EXPANDED PROTEIN FAMILY"/>
    <property type="match status" value="1"/>
</dbReference>
<organism evidence="1 2">
    <name type="scientific">Papio anubis</name>
    <name type="common">Olive baboon</name>
    <dbReference type="NCBI Taxonomy" id="9555"/>
    <lineage>
        <taxon>Eukaryota</taxon>
        <taxon>Metazoa</taxon>
        <taxon>Chordata</taxon>
        <taxon>Craniata</taxon>
        <taxon>Vertebrata</taxon>
        <taxon>Euteleostomi</taxon>
        <taxon>Mammalia</taxon>
        <taxon>Eutheria</taxon>
        <taxon>Euarchontoglires</taxon>
        <taxon>Primates</taxon>
        <taxon>Haplorrhini</taxon>
        <taxon>Catarrhini</taxon>
        <taxon>Cercopithecidae</taxon>
        <taxon>Cercopithecinae</taxon>
        <taxon>Papio</taxon>
    </lineage>
</organism>
<dbReference type="GeneTree" id="ENSGT00940000163505"/>
<dbReference type="PANTHER" id="PTHR12138:SF162">
    <property type="entry name" value="CHROMOSOME UNDETERMINED SCAFFOLD_275, WHOLE GENOME SHOTGUN SEQUENCE"/>
    <property type="match status" value="1"/>
</dbReference>
<keyword evidence="2" id="KW-1185">Reference proteome</keyword>
<dbReference type="Proteomes" id="UP000028761">
    <property type="component" value="Chromosome 6"/>
</dbReference>